<evidence type="ECO:0000256" key="1">
    <source>
        <dbReference type="SAM" id="MobiDB-lite"/>
    </source>
</evidence>
<organism evidence="4 5">
    <name type="scientific">Epilithonimonas hungarica</name>
    <dbReference type="NCBI Taxonomy" id="454006"/>
    <lineage>
        <taxon>Bacteria</taxon>
        <taxon>Pseudomonadati</taxon>
        <taxon>Bacteroidota</taxon>
        <taxon>Flavobacteriia</taxon>
        <taxon>Flavobacteriales</taxon>
        <taxon>Weeksellaceae</taxon>
        <taxon>Chryseobacterium group</taxon>
        <taxon>Epilithonimonas</taxon>
    </lineage>
</organism>
<feature type="compositionally biased region" description="Basic and acidic residues" evidence="1">
    <location>
        <begin position="468"/>
        <end position="484"/>
    </location>
</feature>
<dbReference type="STRING" id="454006.SAMN05421825_2891"/>
<dbReference type="InterPro" id="IPR025343">
    <property type="entry name" value="DUF4099"/>
</dbReference>
<feature type="domain" description="DUF3945" evidence="2">
    <location>
        <begin position="374"/>
        <end position="422"/>
    </location>
</feature>
<sequence>MSEETTNKQEMPEQLSDILLVLDKEKKKIQAVKSIDENGKMETVDPTKKNQNQFMRVDKSGDIFSNFFSNFFSQLKNPTNFSFFKVPAPIAIDTANEMQKQVDRPTPEGEKLMKEHEVKIDPQQEQKQENKKDMETTQATPETGEYRFKPEQIDWETMNNLGLGKERLEKMNLLDPLLRGYKTNELVPVSVNLGGAIVRTDARLSLQPTEDGQVVAAIHGIRKEPNLNFEFFGHKFTEEDKKNLLETGNMGRIVDLKNSKTGEMMPSIVSVDRLTNELIALRKDLIKIPDEIKGVKLDDAQKQTLLEGKPLQLDGMISKKGTEFSATVQFNADKRYVEFLFDRNNANRQTQSNGQNNQQTNQQSQPQEAPRTFRGKELDDEQYGKFKAGQTVYVDGLIDKKGQKYQGYITLNKETGKTDFSFQNPDKLKAQAKPVETHKTQTAVNSEGKTNEATKNINEPLKTGQKNPDSKKQQEQQEKPETPAKSKGRKNVVQYENNHCRKTKRSKGNSRTCGSIR</sequence>
<evidence type="ECO:0000259" key="2">
    <source>
        <dbReference type="Pfam" id="PF13101"/>
    </source>
</evidence>
<feature type="region of interest" description="Disordered" evidence="1">
    <location>
        <begin position="430"/>
        <end position="517"/>
    </location>
</feature>
<feature type="compositionally biased region" description="Basic and acidic residues" evidence="1">
    <location>
        <begin position="104"/>
        <end position="135"/>
    </location>
</feature>
<dbReference type="EMBL" id="FNBH01000003">
    <property type="protein sequence ID" value="SDG18733.1"/>
    <property type="molecule type" value="Genomic_DNA"/>
</dbReference>
<evidence type="ECO:0000259" key="3">
    <source>
        <dbReference type="Pfam" id="PF13351"/>
    </source>
</evidence>
<feature type="domain" description="DUF4099" evidence="3">
    <location>
        <begin position="148"/>
        <end position="229"/>
    </location>
</feature>
<gene>
    <name evidence="4" type="ORF">SAMN05421825_2891</name>
</gene>
<reference evidence="5" key="1">
    <citation type="submission" date="2016-10" db="EMBL/GenBank/DDBJ databases">
        <authorList>
            <person name="Varghese N."/>
            <person name="Submissions S."/>
        </authorList>
    </citation>
    <scope>NUCLEOTIDE SEQUENCE [LARGE SCALE GENOMIC DNA]</scope>
    <source>
        <strain evidence="5">DSM 19684</strain>
    </source>
</reference>
<feature type="region of interest" description="Disordered" evidence="1">
    <location>
        <begin position="104"/>
        <end position="139"/>
    </location>
</feature>
<dbReference type="OrthoDB" id="1081890at2"/>
<accession>A0A1G7S6X4</accession>
<dbReference type="Pfam" id="PF13101">
    <property type="entry name" value="DUF3945"/>
    <property type="match status" value="2"/>
</dbReference>
<evidence type="ECO:0008006" key="6">
    <source>
        <dbReference type="Google" id="ProtNLM"/>
    </source>
</evidence>
<evidence type="ECO:0000313" key="5">
    <source>
        <dbReference type="Proteomes" id="UP000199203"/>
    </source>
</evidence>
<dbReference type="RefSeq" id="WP_089874113.1">
    <property type="nucleotide sequence ID" value="NZ_FNBH01000003.1"/>
</dbReference>
<keyword evidence="5" id="KW-1185">Reference proteome</keyword>
<dbReference type="Proteomes" id="UP000199203">
    <property type="component" value="Unassembled WGS sequence"/>
</dbReference>
<feature type="compositionally biased region" description="Polar residues" evidence="1">
    <location>
        <begin position="440"/>
        <end position="457"/>
    </location>
</feature>
<dbReference type="InterPro" id="IPR025222">
    <property type="entry name" value="DUF3945"/>
</dbReference>
<evidence type="ECO:0000313" key="4">
    <source>
        <dbReference type="EMBL" id="SDG18733.1"/>
    </source>
</evidence>
<feature type="domain" description="DUF3945" evidence="2">
    <location>
        <begin position="289"/>
        <end position="342"/>
    </location>
</feature>
<feature type="region of interest" description="Disordered" evidence="1">
    <location>
        <begin position="347"/>
        <end position="370"/>
    </location>
</feature>
<proteinExistence type="predicted"/>
<feature type="compositionally biased region" description="Low complexity" evidence="1">
    <location>
        <begin position="347"/>
        <end position="367"/>
    </location>
</feature>
<dbReference type="AlphaFoldDB" id="A0A1G7S6X4"/>
<protein>
    <recommendedName>
        <fullName evidence="6">DUF3945 domain-containing protein</fullName>
    </recommendedName>
</protein>
<name>A0A1G7S6X4_9FLAO</name>
<dbReference type="Pfam" id="PF13351">
    <property type="entry name" value="DUF4099"/>
    <property type="match status" value="1"/>
</dbReference>